<keyword evidence="2" id="KW-0732">Signal</keyword>
<dbReference type="EMBL" id="JAXLQG010000002">
    <property type="protein sequence ID" value="KAK5544210.1"/>
    <property type="molecule type" value="Genomic_DNA"/>
</dbReference>
<dbReference type="Pfam" id="PF11327">
    <property type="entry name" value="Egh16-like"/>
    <property type="match status" value="1"/>
</dbReference>
<comment type="caution">
    <text evidence="3">The sequence shown here is derived from an EMBL/GenBank/DDBJ whole genome shotgun (WGS) entry which is preliminary data.</text>
</comment>
<dbReference type="PANTHER" id="PTHR34618">
    <property type="entry name" value="SURFACE PROTEIN MAS1, PUTATIVE-RELATED"/>
    <property type="match status" value="1"/>
</dbReference>
<dbReference type="PANTHER" id="PTHR34618:SF4">
    <property type="entry name" value="CAS1"/>
    <property type="match status" value="1"/>
</dbReference>
<accession>A0AAV9QLY2</accession>
<protein>
    <submittedName>
        <fullName evidence="3">Uncharacterized protein</fullName>
    </submittedName>
</protein>
<evidence type="ECO:0000313" key="3">
    <source>
        <dbReference type="EMBL" id="KAK5544210.1"/>
    </source>
</evidence>
<feature type="region of interest" description="Disordered" evidence="1">
    <location>
        <begin position="35"/>
        <end position="84"/>
    </location>
</feature>
<evidence type="ECO:0000256" key="1">
    <source>
        <dbReference type="SAM" id="MobiDB-lite"/>
    </source>
</evidence>
<feature type="signal peptide" evidence="2">
    <location>
        <begin position="1"/>
        <end position="21"/>
    </location>
</feature>
<evidence type="ECO:0000256" key="2">
    <source>
        <dbReference type="SAM" id="SignalP"/>
    </source>
</evidence>
<sequence>MVSYKTFVVLGLLAITDFVAGHGCIIAATGDAGGNGTALGIDPSTPRDGTKKKPFEQDTTRFAGAQADTFGETAEGGNNDPETGTTAILAQNGGVLPQVSPGGEVQMTLHQVNADGAGPYTCMINADGTGTTWTQPLTAQVPAGQTCTGTVAGQDNVCMVRCQNPALAGPFGGVVPVQMPQTSATSVATTGAATNGTAAAAEATSGTASDIAAANTETDNTTPAQKAAELREDAQKKRKIRRASRIERRTAAAIAYRHGVKS</sequence>
<evidence type="ECO:0000313" key="4">
    <source>
        <dbReference type="Proteomes" id="UP001345827"/>
    </source>
</evidence>
<dbReference type="InterPro" id="IPR021476">
    <property type="entry name" value="Egh16-like"/>
</dbReference>
<organism evidence="3 4">
    <name type="scientific">Vermiconidia calcicola</name>
    <dbReference type="NCBI Taxonomy" id="1690605"/>
    <lineage>
        <taxon>Eukaryota</taxon>
        <taxon>Fungi</taxon>
        <taxon>Dikarya</taxon>
        <taxon>Ascomycota</taxon>
        <taxon>Pezizomycotina</taxon>
        <taxon>Dothideomycetes</taxon>
        <taxon>Dothideomycetidae</taxon>
        <taxon>Mycosphaerellales</taxon>
        <taxon>Extremaceae</taxon>
        <taxon>Vermiconidia</taxon>
    </lineage>
</organism>
<name>A0AAV9QLY2_9PEZI</name>
<dbReference type="AlphaFoldDB" id="A0AAV9QLY2"/>
<reference evidence="3 4" key="1">
    <citation type="submission" date="2023-06" db="EMBL/GenBank/DDBJ databases">
        <title>Black Yeasts Isolated from many extreme environments.</title>
        <authorList>
            <person name="Coleine C."/>
            <person name="Stajich J.E."/>
            <person name="Selbmann L."/>
        </authorList>
    </citation>
    <scope>NUCLEOTIDE SEQUENCE [LARGE SCALE GENOMIC DNA]</scope>
    <source>
        <strain evidence="3 4">CCFEE 5887</strain>
    </source>
</reference>
<dbReference type="Proteomes" id="UP001345827">
    <property type="component" value="Unassembled WGS sequence"/>
</dbReference>
<feature type="compositionally biased region" description="Polar residues" evidence="1">
    <location>
        <begin position="215"/>
        <end position="224"/>
    </location>
</feature>
<feature type="region of interest" description="Disordered" evidence="1">
    <location>
        <begin position="214"/>
        <end position="243"/>
    </location>
</feature>
<gene>
    <name evidence="3" type="ORF">LTR25_001825</name>
</gene>
<proteinExistence type="predicted"/>
<feature type="compositionally biased region" description="Basic and acidic residues" evidence="1">
    <location>
        <begin position="48"/>
        <end position="59"/>
    </location>
</feature>
<keyword evidence="4" id="KW-1185">Reference proteome</keyword>
<feature type="chain" id="PRO_5043866441" evidence="2">
    <location>
        <begin position="22"/>
        <end position="262"/>
    </location>
</feature>